<dbReference type="GO" id="GO:0050567">
    <property type="term" value="F:glutaminyl-tRNA synthase (glutamine-hydrolyzing) activity"/>
    <property type="evidence" value="ECO:0007669"/>
    <property type="project" value="UniProtKB-UniRule"/>
</dbReference>
<feature type="domain" description="Asn/Gln amidotransferase" evidence="11">
    <location>
        <begin position="343"/>
        <end position="500"/>
    </location>
</feature>
<dbReference type="EC" id="6.3.5.-" evidence="10"/>
<sequence>MLIPVIGLEIHLQLKTKSKMFCACPAHDVGASPNTNVCAICLGNPGTLPVPNEQAIRFGTMMGLALNCTIAAHSKFDRKNYFYPDLPKAYQISQYDLPIATNGYLEVEIPDSDRPLVRFGITRAHLEEDAAKNTHGVEGKTLVDYNRGGTPLIEIVTEPDFKNAKEAKAFLQELQRIARYLDISNADMEKGNMRCDANISMREVDADGQIIGARFNPKTEVKNMNSFRHVERALEFEIKRQTKLWEDGTPVTVSTTRGWNDVKGITEAQRSKEDAADYRYFPEPDIPPLNLTALAEELKLHMPELPAARRARFVEEYGLKPLDAAQMCDDPAVADFAEHTFSELQEWLGSQEGDLDWETEKPKMARLVSGWLLSKLGGLMMERSIDIRICKITPENFAEFITLIATTKLNGTAGLKVLNAMLDAGASPTHLMEDLKLGTMEDAGALADIIDRALASNPEEVLRYKAGEEKLLPFFVGLIMKETQGTADPGVTRNMLLVKLKS</sequence>
<comment type="function">
    <text evidence="7 10">Allows the formation of correctly charged Asn-tRNA(Asn) or Gln-tRNA(Gln) through the transamidation of misacylated Asp-tRNA(Asn) or Glu-tRNA(Gln) in organisms which lack either or both of asparaginyl-tRNA or glutaminyl-tRNA synthetases. The reaction takes place in the presence of glutamine and ATP through an activated phospho-Asp-tRNA(Asn) or phospho-Glu-tRNA(Gln).</text>
</comment>
<comment type="similarity">
    <text evidence="1 10">Belongs to the GatB/GatE family. GatB subfamily.</text>
</comment>
<dbReference type="NCBIfam" id="NF004012">
    <property type="entry name" value="PRK05477.1-2"/>
    <property type="match status" value="1"/>
</dbReference>
<dbReference type="Gene3D" id="1.10.150.380">
    <property type="entry name" value="GatB domain, N-terminal subdomain"/>
    <property type="match status" value="1"/>
</dbReference>
<dbReference type="InterPro" id="IPR017959">
    <property type="entry name" value="Asn/Gln-tRNA_amidoTrfase_suB/E"/>
</dbReference>
<comment type="catalytic activity">
    <reaction evidence="8 10">
        <text>L-aspartyl-tRNA(Asn) + L-glutamine + ATP + H2O = L-asparaginyl-tRNA(Asn) + L-glutamate + ADP + phosphate + 2 H(+)</text>
        <dbReference type="Rhea" id="RHEA:14513"/>
        <dbReference type="Rhea" id="RHEA-COMP:9674"/>
        <dbReference type="Rhea" id="RHEA-COMP:9677"/>
        <dbReference type="ChEBI" id="CHEBI:15377"/>
        <dbReference type="ChEBI" id="CHEBI:15378"/>
        <dbReference type="ChEBI" id="CHEBI:29985"/>
        <dbReference type="ChEBI" id="CHEBI:30616"/>
        <dbReference type="ChEBI" id="CHEBI:43474"/>
        <dbReference type="ChEBI" id="CHEBI:58359"/>
        <dbReference type="ChEBI" id="CHEBI:78515"/>
        <dbReference type="ChEBI" id="CHEBI:78516"/>
        <dbReference type="ChEBI" id="CHEBI:456216"/>
    </reaction>
</comment>
<dbReference type="Proteomes" id="UP000177331">
    <property type="component" value="Unassembled WGS sequence"/>
</dbReference>
<accession>A0A1F7W743</accession>
<proteinExistence type="inferred from homology"/>
<dbReference type="NCBIfam" id="NF004014">
    <property type="entry name" value="PRK05477.1-4"/>
    <property type="match status" value="1"/>
</dbReference>
<dbReference type="GO" id="GO:0050566">
    <property type="term" value="F:asparaginyl-tRNA synthase (glutamine-hydrolyzing) activity"/>
    <property type="evidence" value="ECO:0007669"/>
    <property type="project" value="RHEA"/>
</dbReference>
<dbReference type="GO" id="GO:0005524">
    <property type="term" value="F:ATP binding"/>
    <property type="evidence" value="ECO:0007669"/>
    <property type="project" value="UniProtKB-KW"/>
</dbReference>
<keyword evidence="4 10" id="KW-0547">Nucleotide-binding</keyword>
<dbReference type="HAMAP" id="MF_00121">
    <property type="entry name" value="GatB"/>
    <property type="match status" value="1"/>
</dbReference>
<name>A0A1F7W743_9BACT</name>
<dbReference type="FunFam" id="1.10.10.410:FF:000001">
    <property type="entry name" value="Aspartyl/glutamyl-tRNA(Asn/Gln) amidotransferase subunit B"/>
    <property type="match status" value="1"/>
</dbReference>
<dbReference type="Pfam" id="PF02934">
    <property type="entry name" value="GatB_N"/>
    <property type="match status" value="1"/>
</dbReference>
<dbReference type="SUPFAM" id="SSF55931">
    <property type="entry name" value="Glutamine synthetase/guanido kinase"/>
    <property type="match status" value="1"/>
</dbReference>
<evidence type="ECO:0000313" key="13">
    <source>
        <dbReference type="Proteomes" id="UP000177331"/>
    </source>
</evidence>
<evidence type="ECO:0000256" key="5">
    <source>
        <dbReference type="ARBA" id="ARBA00022840"/>
    </source>
</evidence>
<evidence type="ECO:0000256" key="10">
    <source>
        <dbReference type="HAMAP-Rule" id="MF_00121"/>
    </source>
</evidence>
<keyword evidence="5 10" id="KW-0067">ATP-binding</keyword>
<dbReference type="InterPro" id="IPR017958">
    <property type="entry name" value="Gln-tRNA_amidoTrfase_suB_CS"/>
</dbReference>
<evidence type="ECO:0000256" key="1">
    <source>
        <dbReference type="ARBA" id="ARBA00005306"/>
    </source>
</evidence>
<dbReference type="PANTHER" id="PTHR11659:SF4">
    <property type="entry name" value="ASPARTYL_GLUTAMYL-TRNA(GLN) AMIDOTRANSFERASE SUBUNIT B_E CATALYTIC DOMAIN-CONTAINING PROTEIN"/>
    <property type="match status" value="1"/>
</dbReference>
<reference evidence="12 13" key="1">
    <citation type="journal article" date="2016" name="Nat. Commun.">
        <title>Thousands of microbial genomes shed light on interconnected biogeochemical processes in an aquifer system.</title>
        <authorList>
            <person name="Anantharaman K."/>
            <person name="Brown C.T."/>
            <person name="Hug L.A."/>
            <person name="Sharon I."/>
            <person name="Castelle C.J."/>
            <person name="Probst A.J."/>
            <person name="Thomas B.C."/>
            <person name="Singh A."/>
            <person name="Wilkins M.J."/>
            <person name="Karaoz U."/>
            <person name="Brodie E.L."/>
            <person name="Williams K.H."/>
            <person name="Hubbard S.S."/>
            <person name="Banfield J.F."/>
        </authorList>
    </citation>
    <scope>NUCLEOTIDE SEQUENCE [LARGE SCALE GENOMIC DNA]</scope>
</reference>
<dbReference type="InterPro" id="IPR023168">
    <property type="entry name" value="GatB_Yqey_C_2"/>
</dbReference>
<comment type="caution">
    <text evidence="12">The sequence shown here is derived from an EMBL/GenBank/DDBJ whole genome shotgun (WGS) entry which is preliminary data.</text>
</comment>
<dbReference type="SMART" id="SM00845">
    <property type="entry name" value="GatB_Yqey"/>
    <property type="match status" value="1"/>
</dbReference>
<evidence type="ECO:0000313" key="12">
    <source>
        <dbReference type="EMBL" id="OGL98612.1"/>
    </source>
</evidence>
<evidence type="ECO:0000256" key="7">
    <source>
        <dbReference type="ARBA" id="ARBA00024799"/>
    </source>
</evidence>
<evidence type="ECO:0000256" key="3">
    <source>
        <dbReference type="ARBA" id="ARBA00022598"/>
    </source>
</evidence>
<evidence type="ECO:0000256" key="4">
    <source>
        <dbReference type="ARBA" id="ARBA00022741"/>
    </source>
</evidence>
<evidence type="ECO:0000256" key="9">
    <source>
        <dbReference type="ARBA" id="ARBA00047913"/>
    </source>
</evidence>
<dbReference type="STRING" id="1802421.A2318_04555"/>
<evidence type="ECO:0000256" key="2">
    <source>
        <dbReference type="ARBA" id="ARBA00011123"/>
    </source>
</evidence>
<dbReference type="InterPro" id="IPR004413">
    <property type="entry name" value="GatB"/>
</dbReference>
<gene>
    <name evidence="10" type="primary">gatB</name>
    <name evidence="12" type="ORF">A2318_04555</name>
</gene>
<protein>
    <recommendedName>
        <fullName evidence="10">Aspartyl/glutamyl-tRNA(Asn/Gln) amidotransferase subunit B</fullName>
        <shortName evidence="10">Asp/Glu-ADT subunit B</shortName>
        <ecNumber evidence="10">6.3.5.-</ecNumber>
    </recommendedName>
</protein>
<keyword evidence="3 10" id="KW-0436">Ligase</keyword>
<dbReference type="EMBL" id="MGFD01000024">
    <property type="protein sequence ID" value="OGL98612.1"/>
    <property type="molecule type" value="Genomic_DNA"/>
</dbReference>
<comment type="catalytic activity">
    <reaction evidence="9 10">
        <text>L-glutamyl-tRNA(Gln) + L-glutamine + ATP + H2O = L-glutaminyl-tRNA(Gln) + L-glutamate + ADP + phosphate + H(+)</text>
        <dbReference type="Rhea" id="RHEA:17521"/>
        <dbReference type="Rhea" id="RHEA-COMP:9681"/>
        <dbReference type="Rhea" id="RHEA-COMP:9684"/>
        <dbReference type="ChEBI" id="CHEBI:15377"/>
        <dbReference type="ChEBI" id="CHEBI:15378"/>
        <dbReference type="ChEBI" id="CHEBI:29985"/>
        <dbReference type="ChEBI" id="CHEBI:30616"/>
        <dbReference type="ChEBI" id="CHEBI:43474"/>
        <dbReference type="ChEBI" id="CHEBI:58359"/>
        <dbReference type="ChEBI" id="CHEBI:78520"/>
        <dbReference type="ChEBI" id="CHEBI:78521"/>
        <dbReference type="ChEBI" id="CHEBI:456216"/>
    </reaction>
</comment>
<dbReference type="InterPro" id="IPR042114">
    <property type="entry name" value="GatB_C_1"/>
</dbReference>
<dbReference type="PANTHER" id="PTHR11659">
    <property type="entry name" value="GLUTAMYL-TRNA GLN AMIDOTRANSFERASE SUBUNIT B MITOCHONDRIAL AND PROKARYOTIC PET112-RELATED"/>
    <property type="match status" value="1"/>
</dbReference>
<dbReference type="PROSITE" id="PS01234">
    <property type="entry name" value="GATB"/>
    <property type="match status" value="1"/>
</dbReference>
<evidence type="ECO:0000259" key="11">
    <source>
        <dbReference type="SMART" id="SM00845"/>
    </source>
</evidence>
<dbReference type="GO" id="GO:0006412">
    <property type="term" value="P:translation"/>
    <property type="evidence" value="ECO:0007669"/>
    <property type="project" value="UniProtKB-UniRule"/>
</dbReference>
<evidence type="ECO:0000256" key="6">
    <source>
        <dbReference type="ARBA" id="ARBA00022917"/>
    </source>
</evidence>
<comment type="subunit">
    <text evidence="2 10">Heterotrimer of A, B and C subunits.</text>
</comment>
<dbReference type="InterPro" id="IPR006075">
    <property type="entry name" value="Asn/Gln-tRNA_Trfase_suB/E_cat"/>
</dbReference>
<dbReference type="Gene3D" id="1.10.10.410">
    <property type="match status" value="1"/>
</dbReference>
<dbReference type="InterPro" id="IPR018027">
    <property type="entry name" value="Asn/Gln_amidotransferase"/>
</dbReference>
<dbReference type="SUPFAM" id="SSF89095">
    <property type="entry name" value="GatB/YqeY motif"/>
    <property type="match status" value="1"/>
</dbReference>
<evidence type="ECO:0000256" key="8">
    <source>
        <dbReference type="ARBA" id="ARBA00047380"/>
    </source>
</evidence>
<dbReference type="Pfam" id="PF02637">
    <property type="entry name" value="GatB_Yqey"/>
    <property type="match status" value="1"/>
</dbReference>
<keyword evidence="6 10" id="KW-0648">Protein biosynthesis</keyword>
<dbReference type="AlphaFoldDB" id="A0A1F7W743"/>
<dbReference type="InterPro" id="IPR003789">
    <property type="entry name" value="Asn/Gln_tRNA_amidoTrase-B-like"/>
</dbReference>
<dbReference type="InterPro" id="IPR014746">
    <property type="entry name" value="Gln_synth/guanido_kin_cat_dom"/>
</dbReference>
<dbReference type="NCBIfam" id="TIGR00133">
    <property type="entry name" value="gatB"/>
    <property type="match status" value="1"/>
</dbReference>
<organism evidence="12 13">
    <name type="scientific">Candidatus Uhrbacteria bacterium RIFOXYB2_FULL_45_11</name>
    <dbReference type="NCBI Taxonomy" id="1802421"/>
    <lineage>
        <taxon>Bacteria</taxon>
        <taxon>Candidatus Uhriibacteriota</taxon>
    </lineage>
</organism>